<dbReference type="Proteomes" id="UP001455088">
    <property type="component" value="Unassembled WGS sequence"/>
</dbReference>
<dbReference type="RefSeq" id="WP_070427004.1">
    <property type="nucleotide sequence ID" value="NZ_JBBYHY010000002.1"/>
</dbReference>
<sequence>MKRKHPRRLRAAPGGFTLIEVLVAIVVLAFGLLGFALLQTMSVRFTQSANYRTQATNLAYDLIDQMRANRYQAAWYSTASFSPGTVAVAGACGRPTGNAVTIQQNVARWQCQVAKALGETASANVAYEDGSVTVQIAWGDQRWDKDKPDEKTTFTVTSQL</sequence>
<keyword evidence="1" id="KW-0812">Transmembrane</keyword>
<dbReference type="SUPFAM" id="SSF54523">
    <property type="entry name" value="Pili subunits"/>
    <property type="match status" value="1"/>
</dbReference>
<keyword evidence="4" id="KW-1185">Reference proteome</keyword>
<feature type="domain" description="Type IV pilin Tt1218-like" evidence="2">
    <location>
        <begin position="38"/>
        <end position="92"/>
    </location>
</feature>
<dbReference type="InterPro" id="IPR012902">
    <property type="entry name" value="N_methyl_site"/>
</dbReference>
<organism evidence="3 4">
    <name type="scientific">Stenotrophomonas bentonitica</name>
    <dbReference type="NCBI Taxonomy" id="1450134"/>
    <lineage>
        <taxon>Bacteria</taxon>
        <taxon>Pseudomonadati</taxon>
        <taxon>Pseudomonadota</taxon>
        <taxon>Gammaproteobacteria</taxon>
        <taxon>Lysobacterales</taxon>
        <taxon>Lysobacteraceae</taxon>
        <taxon>Stenotrophomonas</taxon>
    </lineage>
</organism>
<dbReference type="PROSITE" id="PS00409">
    <property type="entry name" value="PROKAR_NTER_METHYL"/>
    <property type="match status" value="1"/>
</dbReference>
<dbReference type="Pfam" id="PF22150">
    <property type="entry name" value="Tt1218-like"/>
    <property type="match status" value="1"/>
</dbReference>
<keyword evidence="1" id="KW-1133">Transmembrane helix</keyword>
<dbReference type="NCBIfam" id="TIGR02523">
    <property type="entry name" value="type_IV_pilV"/>
    <property type="match status" value="1"/>
</dbReference>
<dbReference type="InterPro" id="IPR013362">
    <property type="entry name" value="Pilus_4_PilV"/>
</dbReference>
<comment type="caution">
    <text evidence="3">The sequence shown here is derived from an EMBL/GenBank/DDBJ whole genome shotgun (WGS) entry which is preliminary data.</text>
</comment>
<dbReference type="NCBIfam" id="TIGR02532">
    <property type="entry name" value="IV_pilin_GFxxxE"/>
    <property type="match status" value="1"/>
</dbReference>
<protein>
    <submittedName>
        <fullName evidence="3">Type IV pilus modification protein PilV</fullName>
    </submittedName>
</protein>
<keyword evidence="1" id="KW-0472">Membrane</keyword>
<dbReference type="EMBL" id="JBBYHY010000002">
    <property type="protein sequence ID" value="MEL3952705.1"/>
    <property type="molecule type" value="Genomic_DNA"/>
</dbReference>
<proteinExistence type="predicted"/>
<dbReference type="Pfam" id="PF07963">
    <property type="entry name" value="N_methyl"/>
    <property type="match status" value="1"/>
</dbReference>
<evidence type="ECO:0000259" key="2">
    <source>
        <dbReference type="Pfam" id="PF22150"/>
    </source>
</evidence>
<evidence type="ECO:0000313" key="3">
    <source>
        <dbReference type="EMBL" id="MEL3952705.1"/>
    </source>
</evidence>
<evidence type="ECO:0000313" key="4">
    <source>
        <dbReference type="Proteomes" id="UP001455088"/>
    </source>
</evidence>
<accession>A0ABU9JIW0</accession>
<feature type="transmembrane region" description="Helical" evidence="1">
    <location>
        <begin position="12"/>
        <end position="38"/>
    </location>
</feature>
<reference evidence="3 4" key="1">
    <citation type="submission" date="2024-04" db="EMBL/GenBank/DDBJ databases">
        <title>Bacterial endophytes with biocontrol capabilities against important plant pathogens.</title>
        <authorList>
            <person name="Alayande K.A."/>
        </authorList>
    </citation>
    <scope>NUCLEOTIDE SEQUENCE [LARGE SCALE GENOMIC DNA]</scope>
    <source>
        <strain evidence="3 4">KV22</strain>
    </source>
</reference>
<gene>
    <name evidence="3" type="primary">pilV</name>
    <name evidence="3" type="ORF">AAE039_03930</name>
</gene>
<dbReference type="InterPro" id="IPR045584">
    <property type="entry name" value="Pilin-like"/>
</dbReference>
<dbReference type="InterPro" id="IPR054402">
    <property type="entry name" value="Tt1218-like_dom"/>
</dbReference>
<name>A0ABU9JIW0_9GAMM</name>
<evidence type="ECO:0000256" key="1">
    <source>
        <dbReference type="SAM" id="Phobius"/>
    </source>
</evidence>